<evidence type="ECO:0000256" key="1">
    <source>
        <dbReference type="SAM" id="MobiDB-lite"/>
    </source>
</evidence>
<keyword evidence="3" id="KW-1185">Reference proteome</keyword>
<feature type="non-terminal residue" evidence="2">
    <location>
        <position position="1"/>
    </location>
</feature>
<dbReference type="EMBL" id="JAUTDP010000009">
    <property type="protein sequence ID" value="KAK3396362.1"/>
    <property type="molecule type" value="Genomic_DNA"/>
</dbReference>
<protein>
    <submittedName>
        <fullName evidence="2">Uncharacterized protein</fullName>
    </submittedName>
</protein>
<organism evidence="2 3">
    <name type="scientific">Sordaria brevicollis</name>
    <dbReference type="NCBI Taxonomy" id="83679"/>
    <lineage>
        <taxon>Eukaryota</taxon>
        <taxon>Fungi</taxon>
        <taxon>Dikarya</taxon>
        <taxon>Ascomycota</taxon>
        <taxon>Pezizomycotina</taxon>
        <taxon>Sordariomycetes</taxon>
        <taxon>Sordariomycetidae</taxon>
        <taxon>Sordariales</taxon>
        <taxon>Sordariaceae</taxon>
        <taxon>Sordaria</taxon>
    </lineage>
</organism>
<reference evidence="2" key="2">
    <citation type="submission" date="2023-07" db="EMBL/GenBank/DDBJ databases">
        <authorList>
            <consortium name="Lawrence Berkeley National Laboratory"/>
            <person name="Haridas S."/>
            <person name="Hensen N."/>
            <person name="Bonometti L."/>
            <person name="Westerberg I."/>
            <person name="Brannstrom I.O."/>
            <person name="Guillou S."/>
            <person name="Cros-Aarteil S."/>
            <person name="Calhoun S."/>
            <person name="Kuo A."/>
            <person name="Mondo S."/>
            <person name="Pangilinan J."/>
            <person name="Riley R."/>
            <person name="LaButti K."/>
            <person name="Andreopoulos B."/>
            <person name="Lipzen A."/>
            <person name="Chen C."/>
            <person name="Yanf M."/>
            <person name="Daum C."/>
            <person name="Ng V."/>
            <person name="Clum A."/>
            <person name="Steindorff A."/>
            <person name="Ohm R."/>
            <person name="Martin F."/>
            <person name="Silar P."/>
            <person name="Natvig D."/>
            <person name="Lalanne C."/>
            <person name="Gautier V."/>
            <person name="Ament-velasquez S.L."/>
            <person name="Kruys A."/>
            <person name="Hutchinson M.I."/>
            <person name="Powell A.J."/>
            <person name="Barry K."/>
            <person name="Miller A.N."/>
            <person name="Grigoriev I.V."/>
            <person name="Debuchy R."/>
            <person name="Gladieux P."/>
            <person name="Thoren M.H."/>
            <person name="Johannesson H."/>
        </authorList>
    </citation>
    <scope>NUCLEOTIDE SEQUENCE</scope>
    <source>
        <strain evidence="2">FGSC 1904</strain>
    </source>
</reference>
<reference evidence="2" key="1">
    <citation type="journal article" date="2023" name="Mol. Phylogenet. Evol.">
        <title>Genome-scale phylogeny and comparative genomics of the fungal order Sordariales.</title>
        <authorList>
            <person name="Hensen N."/>
            <person name="Bonometti L."/>
            <person name="Westerberg I."/>
            <person name="Brannstrom I.O."/>
            <person name="Guillou S."/>
            <person name="Cros-Aarteil S."/>
            <person name="Calhoun S."/>
            <person name="Haridas S."/>
            <person name="Kuo A."/>
            <person name="Mondo S."/>
            <person name="Pangilinan J."/>
            <person name="Riley R."/>
            <person name="LaButti K."/>
            <person name="Andreopoulos B."/>
            <person name="Lipzen A."/>
            <person name="Chen C."/>
            <person name="Yan M."/>
            <person name="Daum C."/>
            <person name="Ng V."/>
            <person name="Clum A."/>
            <person name="Steindorff A."/>
            <person name="Ohm R.A."/>
            <person name="Martin F."/>
            <person name="Silar P."/>
            <person name="Natvig D.O."/>
            <person name="Lalanne C."/>
            <person name="Gautier V."/>
            <person name="Ament-Velasquez S.L."/>
            <person name="Kruys A."/>
            <person name="Hutchinson M.I."/>
            <person name="Powell A.J."/>
            <person name="Barry K."/>
            <person name="Miller A.N."/>
            <person name="Grigoriev I.V."/>
            <person name="Debuchy R."/>
            <person name="Gladieux P."/>
            <person name="Hiltunen Thoren M."/>
            <person name="Johannesson H."/>
        </authorList>
    </citation>
    <scope>NUCLEOTIDE SEQUENCE</scope>
    <source>
        <strain evidence="2">FGSC 1904</strain>
    </source>
</reference>
<proteinExistence type="predicted"/>
<accession>A0AAE0PAS8</accession>
<feature type="region of interest" description="Disordered" evidence="1">
    <location>
        <begin position="1"/>
        <end position="41"/>
    </location>
</feature>
<evidence type="ECO:0000313" key="3">
    <source>
        <dbReference type="Proteomes" id="UP001281003"/>
    </source>
</evidence>
<sequence>NFADIDPYSGTREAVPPERFKRKKLSRSGKENSALASMAPATPARAVVVWCVFLGCPTACSGPKVVMVQPLSVPYSEMFLQRAWNRIEDLRKVGIWLGDAKP</sequence>
<comment type="caution">
    <text evidence="2">The sequence shown here is derived from an EMBL/GenBank/DDBJ whole genome shotgun (WGS) entry which is preliminary data.</text>
</comment>
<dbReference type="Proteomes" id="UP001281003">
    <property type="component" value="Unassembled WGS sequence"/>
</dbReference>
<dbReference type="AlphaFoldDB" id="A0AAE0PAS8"/>
<gene>
    <name evidence="2" type="ORF">B0T20DRAFT_358089</name>
</gene>
<evidence type="ECO:0000313" key="2">
    <source>
        <dbReference type="EMBL" id="KAK3396362.1"/>
    </source>
</evidence>
<name>A0AAE0PAS8_SORBR</name>